<dbReference type="Proteomes" id="UP001281761">
    <property type="component" value="Unassembled WGS sequence"/>
</dbReference>
<comment type="caution">
    <text evidence="1">The sequence shown here is derived from an EMBL/GenBank/DDBJ whole genome shotgun (WGS) entry which is preliminary data.</text>
</comment>
<protein>
    <submittedName>
        <fullName evidence="1">Uncharacterized protein</fullName>
    </submittedName>
</protein>
<accession>A0ABQ9WXZ6</accession>
<name>A0ABQ9WXZ6_9EUKA</name>
<dbReference type="EMBL" id="JARBJD010000301">
    <property type="protein sequence ID" value="KAK2944393.1"/>
    <property type="molecule type" value="Genomic_DNA"/>
</dbReference>
<organism evidence="1 2">
    <name type="scientific">Blattamonas nauphoetae</name>
    <dbReference type="NCBI Taxonomy" id="2049346"/>
    <lineage>
        <taxon>Eukaryota</taxon>
        <taxon>Metamonada</taxon>
        <taxon>Preaxostyla</taxon>
        <taxon>Oxymonadida</taxon>
        <taxon>Blattamonas</taxon>
    </lineage>
</organism>
<evidence type="ECO:0000313" key="1">
    <source>
        <dbReference type="EMBL" id="KAK2944393.1"/>
    </source>
</evidence>
<gene>
    <name evidence="1" type="ORF">BLNAU_20695</name>
</gene>
<keyword evidence="2" id="KW-1185">Reference proteome</keyword>
<sequence>MNPACVAFSTKIDALDKLHGPFLNFVPNSELSFEEISAVYCSLVVLVKGKHPFDNALQDRAAQFLKSIEPGFGDQDQATRLINRHLSSPIKIVGSDPTGITGIKSEACSSMTSFPLQLDRLLATVQPQTPPILGNATIISKLIEIIRDSLRLALPSFISKLAITTAIEKYNHREMIFQKVVLPSSPFIEIGPFHRPTLDFVLASPIVMAYSNCLSIVEDDHVLWVLFSNLDNSLTEWKKEGTEEVQSAKRNIQALFSEGFQDTLEQMEQLAKDGTFDTRIAVDCTSISRLLGSNVKRM</sequence>
<evidence type="ECO:0000313" key="2">
    <source>
        <dbReference type="Proteomes" id="UP001281761"/>
    </source>
</evidence>
<reference evidence="1 2" key="1">
    <citation type="journal article" date="2022" name="bioRxiv">
        <title>Genomics of Preaxostyla Flagellates Illuminates Evolutionary Transitions and the Path Towards Mitochondrial Loss.</title>
        <authorList>
            <person name="Novak L.V.F."/>
            <person name="Treitli S.C."/>
            <person name="Pyrih J."/>
            <person name="Halakuc P."/>
            <person name="Pipaliya S.V."/>
            <person name="Vacek V."/>
            <person name="Brzon O."/>
            <person name="Soukal P."/>
            <person name="Eme L."/>
            <person name="Dacks J.B."/>
            <person name="Karnkowska A."/>
            <person name="Elias M."/>
            <person name="Hampl V."/>
        </authorList>
    </citation>
    <scope>NUCLEOTIDE SEQUENCE [LARGE SCALE GENOMIC DNA]</scope>
    <source>
        <strain evidence="1">NAU3</strain>
        <tissue evidence="1">Gut</tissue>
    </source>
</reference>
<proteinExistence type="predicted"/>